<reference evidence="2 3" key="1">
    <citation type="submission" date="2017-06" db="EMBL/GenBank/DDBJ databases">
        <title>A platform for efficient transgenesis in Macrostomum lignano, a flatworm model organism for stem cell research.</title>
        <authorList>
            <person name="Berezikov E."/>
        </authorList>
    </citation>
    <scope>NUCLEOTIDE SEQUENCE [LARGE SCALE GENOMIC DNA]</scope>
    <source>
        <strain evidence="2">DV1</strain>
        <tissue evidence="2">Whole organism</tissue>
    </source>
</reference>
<dbReference type="OrthoDB" id="408413at2759"/>
<name>A0A267EBP9_9PLAT</name>
<organism evidence="2 3">
    <name type="scientific">Macrostomum lignano</name>
    <dbReference type="NCBI Taxonomy" id="282301"/>
    <lineage>
        <taxon>Eukaryota</taxon>
        <taxon>Metazoa</taxon>
        <taxon>Spiralia</taxon>
        <taxon>Lophotrochozoa</taxon>
        <taxon>Platyhelminthes</taxon>
        <taxon>Rhabditophora</taxon>
        <taxon>Macrostomorpha</taxon>
        <taxon>Macrostomida</taxon>
        <taxon>Macrostomidae</taxon>
        <taxon>Macrostomum</taxon>
    </lineage>
</organism>
<dbReference type="PRINTS" id="PR00153">
    <property type="entry name" value="CSAPPISMRASE"/>
</dbReference>
<dbReference type="GO" id="GO:0003755">
    <property type="term" value="F:peptidyl-prolyl cis-trans isomerase activity"/>
    <property type="evidence" value="ECO:0007669"/>
    <property type="project" value="InterPro"/>
</dbReference>
<dbReference type="AlphaFoldDB" id="A0A267EBP9"/>
<evidence type="ECO:0000259" key="1">
    <source>
        <dbReference type="PROSITE" id="PS50072"/>
    </source>
</evidence>
<dbReference type="Gene3D" id="2.40.100.10">
    <property type="entry name" value="Cyclophilin-like"/>
    <property type="match status" value="1"/>
</dbReference>
<accession>A0A267EBP9</accession>
<dbReference type="GO" id="GO:0005737">
    <property type="term" value="C:cytoplasm"/>
    <property type="evidence" value="ECO:0007669"/>
    <property type="project" value="TreeGrafter"/>
</dbReference>
<dbReference type="EMBL" id="NIVC01002315">
    <property type="protein sequence ID" value="PAA58938.1"/>
    <property type="molecule type" value="Genomic_DNA"/>
</dbReference>
<dbReference type="SUPFAM" id="SSF50891">
    <property type="entry name" value="Cyclophilin-like"/>
    <property type="match status" value="1"/>
</dbReference>
<sequence>QKMSSRAECKALDLRIVGLVSDMKFHVAKNCAADLEKLVQPERRLVLSVTPLLEFEWADFIRQTVREAGGEFWTFDDQAAVFLDGQLRGSAQWLLQWAMETYGYEDFRPLPLYRTLTEDAYADEFKRRGHDFVYLDISIAGEPAGRLVIELFKSVAPRTCENFRQLCTGERGVSKHNPVEQFDLCYRKSIFHRLVPEGWIQGGDIWYGKGNGGESVYGETFDDENFILSHDRRGVVGMANRGRHTNGSQFFITLKSSRWMDTKFVAFGRVVEGSDVLERMESVGTVNERPLDEIQVADCGEFVPNLARD</sequence>
<keyword evidence="3" id="KW-1185">Reference proteome</keyword>
<feature type="domain" description="PPIase cyclophilin-type" evidence="1">
    <location>
        <begin position="134"/>
        <end position="301"/>
    </location>
</feature>
<dbReference type="STRING" id="282301.A0A267EBP9"/>
<dbReference type="InterPro" id="IPR029000">
    <property type="entry name" value="Cyclophilin-like_dom_sf"/>
</dbReference>
<dbReference type="PANTHER" id="PTHR11071">
    <property type="entry name" value="PEPTIDYL-PROLYL CIS-TRANS ISOMERASE"/>
    <property type="match status" value="1"/>
</dbReference>
<gene>
    <name evidence="2" type="ORF">BOX15_Mlig016826g2</name>
</gene>
<dbReference type="Pfam" id="PF00160">
    <property type="entry name" value="Pro_isomerase"/>
    <property type="match status" value="1"/>
</dbReference>
<evidence type="ECO:0000313" key="3">
    <source>
        <dbReference type="Proteomes" id="UP000215902"/>
    </source>
</evidence>
<dbReference type="Proteomes" id="UP000215902">
    <property type="component" value="Unassembled WGS sequence"/>
</dbReference>
<dbReference type="InterPro" id="IPR002130">
    <property type="entry name" value="Cyclophilin-type_PPIase_dom"/>
</dbReference>
<protein>
    <recommendedName>
        <fullName evidence="1">PPIase cyclophilin-type domain-containing protein</fullName>
    </recommendedName>
</protein>
<dbReference type="FunFam" id="2.40.100.10:FF:000048">
    <property type="entry name" value="Peptidyl-prolyl cis-trans isomerase"/>
    <property type="match status" value="1"/>
</dbReference>
<feature type="non-terminal residue" evidence="2">
    <location>
        <position position="1"/>
    </location>
</feature>
<evidence type="ECO:0000313" key="2">
    <source>
        <dbReference type="EMBL" id="PAA58938.1"/>
    </source>
</evidence>
<proteinExistence type="predicted"/>
<comment type="caution">
    <text evidence="2">The sequence shown here is derived from an EMBL/GenBank/DDBJ whole genome shotgun (WGS) entry which is preliminary data.</text>
</comment>
<dbReference type="PANTHER" id="PTHR11071:SF561">
    <property type="entry name" value="PEPTIDYL-PROLYL CIS-TRANS ISOMERASE D-RELATED"/>
    <property type="match status" value="1"/>
</dbReference>
<dbReference type="PROSITE" id="PS50072">
    <property type="entry name" value="CSA_PPIASE_2"/>
    <property type="match status" value="1"/>
</dbReference>